<dbReference type="RefSeq" id="WP_113805935.1">
    <property type="nucleotide sequence ID" value="NZ_QOCW01000008.1"/>
</dbReference>
<evidence type="ECO:0000256" key="5">
    <source>
        <dbReference type="ARBA" id="ARBA00022692"/>
    </source>
</evidence>
<dbReference type="PANTHER" id="PTHR22911:SF137">
    <property type="entry name" value="SOLUTE CARRIER FAMILY 35 MEMBER G2-RELATED"/>
    <property type="match status" value="1"/>
</dbReference>
<evidence type="ECO:0000256" key="3">
    <source>
        <dbReference type="ARBA" id="ARBA00022448"/>
    </source>
</evidence>
<feature type="transmembrane region" description="Helical" evidence="8">
    <location>
        <begin position="275"/>
        <end position="293"/>
    </location>
</feature>
<dbReference type="SUPFAM" id="SSF103481">
    <property type="entry name" value="Multidrug resistance efflux transporter EmrE"/>
    <property type="match status" value="2"/>
</dbReference>
<dbReference type="EMBL" id="QOCW01000008">
    <property type="protein sequence ID" value="RBW69851.1"/>
    <property type="molecule type" value="Genomic_DNA"/>
</dbReference>
<evidence type="ECO:0000313" key="11">
    <source>
        <dbReference type="Proteomes" id="UP000253314"/>
    </source>
</evidence>
<evidence type="ECO:0000256" key="4">
    <source>
        <dbReference type="ARBA" id="ARBA00022475"/>
    </source>
</evidence>
<comment type="caution">
    <text evidence="10">The sequence shown here is derived from an EMBL/GenBank/DDBJ whole genome shotgun (WGS) entry which is preliminary data.</text>
</comment>
<keyword evidence="4" id="KW-1003">Cell membrane</keyword>
<feature type="transmembrane region" description="Helical" evidence="8">
    <location>
        <begin position="111"/>
        <end position="128"/>
    </location>
</feature>
<evidence type="ECO:0000256" key="2">
    <source>
        <dbReference type="ARBA" id="ARBA00007362"/>
    </source>
</evidence>
<proteinExistence type="inferred from homology"/>
<keyword evidence="3" id="KW-0813">Transport</keyword>
<evidence type="ECO:0000256" key="8">
    <source>
        <dbReference type="SAM" id="Phobius"/>
    </source>
</evidence>
<feature type="transmembrane region" description="Helical" evidence="8">
    <location>
        <begin position="251"/>
        <end position="269"/>
    </location>
</feature>
<dbReference type="Pfam" id="PF00892">
    <property type="entry name" value="EamA"/>
    <property type="match status" value="1"/>
</dbReference>
<sequence>MKLEQSNEQLIGILATIGAYVLWGFLPIYWKLIHGAVPEEILAHRIIWSFVFMIFILLLTKKLSSFWADFRGLMKTPKKLLGITLASFVISINWFAYIWAVNNNHVVEASLGYYMNPLVSVLLAMIFLKERLSFWQMISFFLALIGVLNMTVHFGSMPWVALSLAISFAVYGLLKKLASLGAMTGLTIETLIITPFALLYLGNLQTSGTSAFTVEEPLTALLLIGAGGATAIPLLLFASGANRIPLSLIGFLQYIAPTIMLIIGTVFYKEPFNDVHLVSFIFIWISLVIFSLSRTKQFIFLEQKLFYKRRLAEKKV</sequence>
<dbReference type="PANTHER" id="PTHR22911">
    <property type="entry name" value="ACYL-MALONYL CONDENSING ENZYME-RELATED"/>
    <property type="match status" value="1"/>
</dbReference>
<feature type="transmembrane region" description="Helical" evidence="8">
    <location>
        <begin position="181"/>
        <end position="200"/>
    </location>
</feature>
<comment type="subcellular location">
    <subcellularLocation>
        <location evidence="1">Cell membrane</location>
        <topology evidence="1">Multi-pass membrane protein</topology>
    </subcellularLocation>
</comment>
<gene>
    <name evidence="10" type="primary">rarD</name>
    <name evidence="10" type="ORF">DS031_10010</name>
</gene>
<name>A0A366Y100_9BACI</name>
<dbReference type="InterPro" id="IPR004626">
    <property type="entry name" value="RarD"/>
</dbReference>
<evidence type="ECO:0000256" key="1">
    <source>
        <dbReference type="ARBA" id="ARBA00004651"/>
    </source>
</evidence>
<comment type="similarity">
    <text evidence="2">Belongs to the EamA transporter family.</text>
</comment>
<feature type="transmembrane region" description="Helical" evidence="8">
    <location>
        <begin position="42"/>
        <end position="59"/>
    </location>
</feature>
<evidence type="ECO:0000313" key="10">
    <source>
        <dbReference type="EMBL" id="RBW69851.1"/>
    </source>
</evidence>
<reference evidence="10 11" key="1">
    <citation type="submission" date="2018-07" db="EMBL/GenBank/DDBJ databases">
        <title>Lottiidibacillus patelloidae gen. nov., sp. nov., isolated from the intestinal tract of a marine limpet and the reclassification of B. taeanensis BH030017T, B. algicola KMM 3737T and B. hwajinpoensis SW-72T as genus Lottiidibacillus.</title>
        <authorList>
            <person name="Liu R."/>
            <person name="Huang Z."/>
        </authorList>
    </citation>
    <scope>NUCLEOTIDE SEQUENCE [LARGE SCALE GENOMIC DNA]</scope>
    <source>
        <strain evidence="10 11">BH030017</strain>
    </source>
</reference>
<keyword evidence="7 8" id="KW-0472">Membrane</keyword>
<dbReference type="OrthoDB" id="369870at2"/>
<feature type="transmembrane region" description="Helical" evidence="8">
    <location>
        <begin position="12"/>
        <end position="30"/>
    </location>
</feature>
<dbReference type="GO" id="GO:0005886">
    <property type="term" value="C:plasma membrane"/>
    <property type="evidence" value="ECO:0007669"/>
    <property type="project" value="UniProtKB-SubCell"/>
</dbReference>
<feature type="transmembrane region" description="Helical" evidence="8">
    <location>
        <begin position="158"/>
        <end position="174"/>
    </location>
</feature>
<keyword evidence="6 8" id="KW-1133">Transmembrane helix</keyword>
<feature type="transmembrane region" description="Helical" evidence="8">
    <location>
        <begin position="80"/>
        <end position="99"/>
    </location>
</feature>
<feature type="transmembrane region" description="Helical" evidence="8">
    <location>
        <begin position="220"/>
        <end position="239"/>
    </location>
</feature>
<evidence type="ECO:0000256" key="6">
    <source>
        <dbReference type="ARBA" id="ARBA00022989"/>
    </source>
</evidence>
<evidence type="ECO:0000259" key="9">
    <source>
        <dbReference type="Pfam" id="PF00892"/>
    </source>
</evidence>
<dbReference type="InterPro" id="IPR037185">
    <property type="entry name" value="EmrE-like"/>
</dbReference>
<dbReference type="NCBIfam" id="TIGR00688">
    <property type="entry name" value="rarD"/>
    <property type="match status" value="1"/>
</dbReference>
<evidence type="ECO:0000256" key="7">
    <source>
        <dbReference type="ARBA" id="ARBA00023136"/>
    </source>
</evidence>
<feature type="domain" description="EamA" evidence="9">
    <location>
        <begin position="11"/>
        <end position="149"/>
    </location>
</feature>
<keyword evidence="11" id="KW-1185">Reference proteome</keyword>
<dbReference type="AlphaFoldDB" id="A0A366Y100"/>
<keyword evidence="5 8" id="KW-0812">Transmembrane</keyword>
<dbReference type="Proteomes" id="UP000253314">
    <property type="component" value="Unassembled WGS sequence"/>
</dbReference>
<dbReference type="InterPro" id="IPR000620">
    <property type="entry name" value="EamA_dom"/>
</dbReference>
<organism evidence="10 11">
    <name type="scientific">Bacillus taeanensis</name>
    <dbReference type="NCBI Taxonomy" id="273032"/>
    <lineage>
        <taxon>Bacteria</taxon>
        <taxon>Bacillati</taxon>
        <taxon>Bacillota</taxon>
        <taxon>Bacilli</taxon>
        <taxon>Bacillales</taxon>
        <taxon>Bacillaceae</taxon>
        <taxon>Bacillus</taxon>
    </lineage>
</organism>
<protein>
    <submittedName>
        <fullName evidence="10">EamA family transporter RarD</fullName>
    </submittedName>
</protein>
<accession>A0A366Y100</accession>